<keyword evidence="2" id="KW-0812">Transmembrane</keyword>
<dbReference type="AlphaFoldDB" id="C6V3V2"/>
<reference evidence="3 4" key="1">
    <citation type="journal article" date="2009" name="Nucleic Acids Res.">
        <title>Analysis of complete genome sequence of Neorickettsia risticii: causative agent of Potomac horse fever.</title>
        <authorList>
            <person name="Lin M."/>
            <person name="Zhang C."/>
            <person name="Gibson K."/>
            <person name="Rikihisa Y."/>
        </authorList>
    </citation>
    <scope>NUCLEOTIDE SEQUENCE [LARGE SCALE GENOMIC DNA]</scope>
    <source>
        <strain evidence="3 4">Illinois</strain>
    </source>
</reference>
<accession>C6V3V2</accession>
<gene>
    <name evidence="3" type="ordered locus">NRI_0070</name>
</gene>
<feature type="transmembrane region" description="Helical" evidence="2">
    <location>
        <begin position="60"/>
        <end position="78"/>
    </location>
</feature>
<dbReference type="OrthoDB" id="9958369at2"/>
<dbReference type="RefSeq" id="WP_012779468.1">
    <property type="nucleotide sequence ID" value="NC_013009.1"/>
</dbReference>
<feature type="transmembrane region" description="Helical" evidence="2">
    <location>
        <begin position="111"/>
        <end position="131"/>
    </location>
</feature>
<dbReference type="Proteomes" id="UP000001627">
    <property type="component" value="Chromosome"/>
</dbReference>
<dbReference type="KEGG" id="nri:NRI_0070"/>
<name>C6V3V2_NEORI</name>
<keyword evidence="2" id="KW-0472">Membrane</keyword>
<evidence type="ECO:0000256" key="2">
    <source>
        <dbReference type="SAM" id="Phobius"/>
    </source>
</evidence>
<dbReference type="STRING" id="434131.NRI_0070"/>
<dbReference type="PROSITE" id="PS51257">
    <property type="entry name" value="PROKAR_LIPOPROTEIN"/>
    <property type="match status" value="1"/>
</dbReference>
<feature type="transmembrane region" description="Helical" evidence="2">
    <location>
        <begin position="151"/>
        <end position="170"/>
    </location>
</feature>
<keyword evidence="4" id="KW-1185">Reference proteome</keyword>
<organism evidence="3 4">
    <name type="scientific">Neorickettsia risticii (strain Illinois)</name>
    <dbReference type="NCBI Taxonomy" id="434131"/>
    <lineage>
        <taxon>Bacteria</taxon>
        <taxon>Pseudomonadati</taxon>
        <taxon>Pseudomonadota</taxon>
        <taxon>Alphaproteobacteria</taxon>
        <taxon>Rickettsiales</taxon>
        <taxon>Anaplasmataceae</taxon>
        <taxon>Neorickettsia</taxon>
    </lineage>
</organism>
<protein>
    <submittedName>
        <fullName evidence="3">Lipoprotein, putative</fullName>
    </submittedName>
</protein>
<dbReference type="HOGENOM" id="CLU_1347730_0_0_5"/>
<evidence type="ECO:0000313" key="4">
    <source>
        <dbReference type="Proteomes" id="UP000001627"/>
    </source>
</evidence>
<keyword evidence="3" id="KW-0449">Lipoprotein</keyword>
<evidence type="ECO:0000256" key="1">
    <source>
        <dbReference type="SAM" id="MobiDB-lite"/>
    </source>
</evidence>
<keyword evidence="2" id="KW-1133">Transmembrane helix</keyword>
<sequence length="203" mass="21977">MVGLVCKKIGCPGAKNPVGWFYILPLFFFFLSCAAILAVQIAKRIPWKDDGVMTKSWWCFLYLIIPAVVCFGSAKIALRATFSRSALSDVQTPESDRAHLQTLRSSAGKSFVSLASLPILSIVLIVIGTILDHKESLTLTEKRILGATECLLVASFLSIFFAFVVCMVRLREAENVATVGLTSSVPSSPEPVNQPNSPGPSLV</sequence>
<dbReference type="EMBL" id="CP001431">
    <property type="protein sequence ID" value="ACT69071.1"/>
    <property type="molecule type" value="Genomic_DNA"/>
</dbReference>
<proteinExistence type="predicted"/>
<evidence type="ECO:0000313" key="3">
    <source>
        <dbReference type="EMBL" id="ACT69071.1"/>
    </source>
</evidence>
<feature type="compositionally biased region" description="Polar residues" evidence="1">
    <location>
        <begin position="182"/>
        <end position="196"/>
    </location>
</feature>
<feature type="transmembrane region" description="Helical" evidence="2">
    <location>
        <begin position="20"/>
        <end position="39"/>
    </location>
</feature>
<feature type="region of interest" description="Disordered" evidence="1">
    <location>
        <begin position="182"/>
        <end position="203"/>
    </location>
</feature>